<sequence length="159" mass="18292">MQSNIGYVHMQQINMEGQYLDIRKPKERFQYLMNTIGIVSAAESVQITNLAESYDRYTNLNPYALILGYLSVDRSTGTIDKNKLANAIKLLNTLSNFEDVKLSTIIDVSDIVRYARFVITAQKNHTVVNETVVEENEYDGNEYDEDNEYNEYGYYGQSD</sequence>
<reference evidence="2" key="1">
    <citation type="journal article" date="2020" name="Nature">
        <title>Giant virus diversity and host interactions through global metagenomics.</title>
        <authorList>
            <person name="Schulz F."/>
            <person name="Roux S."/>
            <person name="Paez-Espino D."/>
            <person name="Jungbluth S."/>
            <person name="Walsh D.A."/>
            <person name="Denef V.J."/>
            <person name="McMahon K.D."/>
            <person name="Konstantinidis K.T."/>
            <person name="Eloe-Fadrosh E.A."/>
            <person name="Kyrpides N.C."/>
            <person name="Woyke T."/>
        </authorList>
    </citation>
    <scope>NUCLEOTIDE SEQUENCE</scope>
    <source>
        <strain evidence="2">GVMAG-S-1016704-142</strain>
    </source>
</reference>
<feature type="compositionally biased region" description="Low complexity" evidence="1">
    <location>
        <begin position="150"/>
        <end position="159"/>
    </location>
</feature>
<feature type="compositionally biased region" description="Acidic residues" evidence="1">
    <location>
        <begin position="139"/>
        <end position="149"/>
    </location>
</feature>
<dbReference type="EMBL" id="MN740564">
    <property type="protein sequence ID" value="QHU33862.1"/>
    <property type="molecule type" value="Genomic_DNA"/>
</dbReference>
<dbReference type="AlphaFoldDB" id="A0A6C0LX94"/>
<name>A0A6C0LX94_9ZZZZ</name>
<protein>
    <submittedName>
        <fullName evidence="2">Uncharacterized protein</fullName>
    </submittedName>
</protein>
<feature type="region of interest" description="Disordered" evidence="1">
    <location>
        <begin position="139"/>
        <end position="159"/>
    </location>
</feature>
<proteinExistence type="predicted"/>
<evidence type="ECO:0000313" key="2">
    <source>
        <dbReference type="EMBL" id="QHU33862.1"/>
    </source>
</evidence>
<accession>A0A6C0LX94</accession>
<evidence type="ECO:0000256" key="1">
    <source>
        <dbReference type="SAM" id="MobiDB-lite"/>
    </source>
</evidence>
<organism evidence="2">
    <name type="scientific">viral metagenome</name>
    <dbReference type="NCBI Taxonomy" id="1070528"/>
    <lineage>
        <taxon>unclassified sequences</taxon>
        <taxon>metagenomes</taxon>
        <taxon>organismal metagenomes</taxon>
    </lineage>
</organism>